<gene>
    <name evidence="9" type="ORF">RE476_05970</name>
</gene>
<name>A0AA51UI09_9EURY</name>
<dbReference type="GeneID" id="84229669"/>
<dbReference type="PROSITE" id="PS50113">
    <property type="entry name" value="PAC"/>
    <property type="match status" value="2"/>
</dbReference>
<feature type="domain" description="PAS" evidence="7">
    <location>
        <begin position="437"/>
        <end position="486"/>
    </location>
</feature>
<feature type="domain" description="Histidine kinase" evidence="6">
    <location>
        <begin position="578"/>
        <end position="789"/>
    </location>
</feature>
<dbReference type="Gene3D" id="3.30.450.40">
    <property type="match status" value="1"/>
</dbReference>
<keyword evidence="5" id="KW-0418">Kinase</keyword>
<feature type="domain" description="PAC" evidence="8">
    <location>
        <begin position="510"/>
        <end position="560"/>
    </location>
</feature>
<dbReference type="Pfam" id="PF08447">
    <property type="entry name" value="PAS_3"/>
    <property type="match status" value="1"/>
</dbReference>
<dbReference type="SMART" id="SM00065">
    <property type="entry name" value="GAF"/>
    <property type="match status" value="1"/>
</dbReference>
<evidence type="ECO:0000313" key="9">
    <source>
        <dbReference type="EMBL" id="WMW23363.1"/>
    </source>
</evidence>
<dbReference type="AlphaFoldDB" id="A0AA51UI09"/>
<dbReference type="InterPro" id="IPR001610">
    <property type="entry name" value="PAC"/>
</dbReference>
<dbReference type="PANTHER" id="PTHR43304">
    <property type="entry name" value="PHYTOCHROME-LIKE PROTEIN CPH1"/>
    <property type="match status" value="1"/>
</dbReference>
<dbReference type="InterPro" id="IPR000014">
    <property type="entry name" value="PAS"/>
</dbReference>
<evidence type="ECO:0000256" key="5">
    <source>
        <dbReference type="ARBA" id="ARBA00022777"/>
    </source>
</evidence>
<dbReference type="SMART" id="SM00387">
    <property type="entry name" value="HATPase_c"/>
    <property type="match status" value="1"/>
</dbReference>
<organism evidence="9 10">
    <name type="scientific">Methanolobus mangrovi</name>
    <dbReference type="NCBI Taxonomy" id="3072977"/>
    <lineage>
        <taxon>Archaea</taxon>
        <taxon>Methanobacteriati</taxon>
        <taxon>Methanobacteriota</taxon>
        <taxon>Stenosarchaea group</taxon>
        <taxon>Methanomicrobia</taxon>
        <taxon>Methanosarcinales</taxon>
        <taxon>Methanosarcinaceae</taxon>
        <taxon>Methanolobus</taxon>
    </lineage>
</organism>
<keyword evidence="3" id="KW-0597">Phosphoprotein</keyword>
<dbReference type="Pfam" id="PF01590">
    <property type="entry name" value="GAF"/>
    <property type="match status" value="1"/>
</dbReference>
<evidence type="ECO:0000259" key="6">
    <source>
        <dbReference type="PROSITE" id="PS50109"/>
    </source>
</evidence>
<dbReference type="SUPFAM" id="SSF47384">
    <property type="entry name" value="Homodimeric domain of signal transducing histidine kinase"/>
    <property type="match status" value="1"/>
</dbReference>
<dbReference type="EC" id="2.7.13.3" evidence="2"/>
<sequence length="798" mass="90164">MSANSVNMGCNSCVLPEMLQNIHLDVLSELDIGIICLDKKDKVLYCNTLFQALTGTMSLDVIGKDLSHISSITVKDLSSLFNCLLSAKQLGDYDDRGPVKIVTPDGDLKYFSCKMIPYFENGDSYNGMICFLKDETIKTVCSNEYSCGNDELDISHLPFVSFVWKGDDVWSVEYVSDNIVQFGYDPDIFKSGKLSYADIIHPVHLDNVRESVEQCTGNKFSKEYMLSTANGESRWVLERSYAVRDEANNITHFHGAILDIDERKRFEQELEDMNLQNRSLSKLGEKALSCTDINALMNYSVKLVANALGMKYCTIMEMLPDERFLLRYGYGWCNWLIGSVIVQKDRGSQAGYTMFSSEPVIVEDMSSETRFEVPFFLRENGILSGASVLIGSRDEPFGILCVHTDRKRRFTEHEVNFLQSVSTILAETIRLRKSFSSLELYRNLMDHCNDYIMVLNAVSKNFIYVSDRVYRDLGYSISEIMDQNIFEPDCFIKGLDMFEITRKISAGGSLLVECEFVRKNGTSFHVGISFAFVGDEENVYMVLIGRDISERRALEKAIKEHSEQLEYSNEIKDMFADVTSHDLISSVSIIEGFLGYLSDIEDDEKKRHILDNICKGTEKLRKTIDSASAFARLNYSEDLDIQTHDLRYFIDSSLERLQSKVMDSNIKVIINSPEFCPSHVNPIIEEVFFNLVSNAIKYSPEGGEVTVDISETGGKWKVSISDLGRGISDEDKARIFGRFKRAGPSDINGKGLGLAIAKMALKCHGEELHVIDNEVGKGSTFWFTVQVSDQFGSLKQQI</sequence>
<dbReference type="GO" id="GO:0000155">
    <property type="term" value="F:phosphorelay sensor kinase activity"/>
    <property type="evidence" value="ECO:0007669"/>
    <property type="project" value="InterPro"/>
</dbReference>
<dbReference type="InterPro" id="IPR005467">
    <property type="entry name" value="His_kinase_dom"/>
</dbReference>
<dbReference type="PROSITE" id="PS50109">
    <property type="entry name" value="HIS_KIN"/>
    <property type="match status" value="1"/>
</dbReference>
<dbReference type="RefSeq" id="WP_309309479.1">
    <property type="nucleotide sequence ID" value="NZ_CP133594.1"/>
</dbReference>
<dbReference type="CDD" id="cd00130">
    <property type="entry name" value="PAS"/>
    <property type="match status" value="2"/>
</dbReference>
<dbReference type="Gene3D" id="3.30.450.20">
    <property type="entry name" value="PAS domain"/>
    <property type="match status" value="3"/>
</dbReference>
<evidence type="ECO:0000256" key="4">
    <source>
        <dbReference type="ARBA" id="ARBA00022679"/>
    </source>
</evidence>
<dbReference type="NCBIfam" id="TIGR00229">
    <property type="entry name" value="sensory_box"/>
    <property type="match status" value="2"/>
</dbReference>
<feature type="domain" description="PAC" evidence="8">
    <location>
        <begin position="220"/>
        <end position="272"/>
    </location>
</feature>
<dbReference type="PRINTS" id="PR00344">
    <property type="entry name" value="BCTRLSENSOR"/>
</dbReference>
<dbReference type="InterPro" id="IPR036097">
    <property type="entry name" value="HisK_dim/P_sf"/>
</dbReference>
<keyword evidence="4" id="KW-0808">Transferase</keyword>
<dbReference type="SUPFAM" id="SSF55785">
    <property type="entry name" value="PYP-like sensor domain (PAS domain)"/>
    <property type="match status" value="3"/>
</dbReference>
<evidence type="ECO:0000256" key="3">
    <source>
        <dbReference type="ARBA" id="ARBA00022553"/>
    </source>
</evidence>
<protein>
    <recommendedName>
        <fullName evidence="2">histidine kinase</fullName>
        <ecNumber evidence="2">2.7.13.3</ecNumber>
    </recommendedName>
</protein>
<dbReference type="KEGG" id="mmav:RE476_05970"/>
<dbReference type="Gene3D" id="3.30.565.10">
    <property type="entry name" value="Histidine kinase-like ATPase, C-terminal domain"/>
    <property type="match status" value="1"/>
</dbReference>
<dbReference type="InterPro" id="IPR052162">
    <property type="entry name" value="Sensor_kinase/Photoreceptor"/>
</dbReference>
<dbReference type="InterPro" id="IPR004358">
    <property type="entry name" value="Sig_transdc_His_kin-like_C"/>
</dbReference>
<evidence type="ECO:0000259" key="7">
    <source>
        <dbReference type="PROSITE" id="PS50112"/>
    </source>
</evidence>
<dbReference type="SUPFAM" id="SSF55874">
    <property type="entry name" value="ATPase domain of HSP90 chaperone/DNA topoisomerase II/histidine kinase"/>
    <property type="match status" value="1"/>
</dbReference>
<keyword evidence="10" id="KW-1185">Reference proteome</keyword>
<dbReference type="Proteomes" id="UP001183006">
    <property type="component" value="Chromosome"/>
</dbReference>
<comment type="catalytic activity">
    <reaction evidence="1">
        <text>ATP + protein L-histidine = ADP + protein N-phospho-L-histidine.</text>
        <dbReference type="EC" id="2.7.13.3"/>
    </reaction>
</comment>
<dbReference type="Pfam" id="PF13426">
    <property type="entry name" value="PAS_9"/>
    <property type="match status" value="2"/>
</dbReference>
<evidence type="ECO:0000259" key="8">
    <source>
        <dbReference type="PROSITE" id="PS50113"/>
    </source>
</evidence>
<dbReference type="InterPro" id="IPR003594">
    <property type="entry name" value="HATPase_dom"/>
</dbReference>
<dbReference type="SMART" id="SM00086">
    <property type="entry name" value="PAC"/>
    <property type="match status" value="2"/>
</dbReference>
<dbReference type="InterPro" id="IPR013655">
    <property type="entry name" value="PAS_fold_3"/>
</dbReference>
<dbReference type="InterPro" id="IPR035965">
    <property type="entry name" value="PAS-like_dom_sf"/>
</dbReference>
<accession>A0AA51UI09</accession>
<dbReference type="InterPro" id="IPR003018">
    <property type="entry name" value="GAF"/>
</dbReference>
<dbReference type="InterPro" id="IPR000700">
    <property type="entry name" value="PAS-assoc_C"/>
</dbReference>
<proteinExistence type="predicted"/>
<evidence type="ECO:0000313" key="10">
    <source>
        <dbReference type="Proteomes" id="UP001183006"/>
    </source>
</evidence>
<dbReference type="Pfam" id="PF02518">
    <property type="entry name" value="HATPase_c"/>
    <property type="match status" value="1"/>
</dbReference>
<evidence type="ECO:0000256" key="1">
    <source>
        <dbReference type="ARBA" id="ARBA00000085"/>
    </source>
</evidence>
<dbReference type="EMBL" id="CP133594">
    <property type="protein sequence ID" value="WMW23363.1"/>
    <property type="molecule type" value="Genomic_DNA"/>
</dbReference>
<reference evidence="9" key="1">
    <citation type="submission" date="2023-08" db="EMBL/GenBank/DDBJ databases">
        <title>Methanolobus mangrovi sp. nov. and Methanolobus sediminis sp. nov, two novel methylotrophic methanogens isolated from mangrove sediments in China.</title>
        <authorList>
            <person name="Zhou J."/>
        </authorList>
    </citation>
    <scope>NUCLEOTIDE SEQUENCE</scope>
    <source>
        <strain evidence="9">FTZ2</strain>
    </source>
</reference>
<dbReference type="Gene3D" id="1.10.287.130">
    <property type="match status" value="1"/>
</dbReference>
<dbReference type="SUPFAM" id="SSF55781">
    <property type="entry name" value="GAF domain-like"/>
    <property type="match status" value="1"/>
</dbReference>
<dbReference type="InterPro" id="IPR036890">
    <property type="entry name" value="HATPase_C_sf"/>
</dbReference>
<dbReference type="PROSITE" id="PS50112">
    <property type="entry name" value="PAS"/>
    <property type="match status" value="1"/>
</dbReference>
<dbReference type="PANTHER" id="PTHR43304:SF1">
    <property type="entry name" value="PAC DOMAIN-CONTAINING PROTEIN"/>
    <property type="match status" value="1"/>
</dbReference>
<evidence type="ECO:0000256" key="2">
    <source>
        <dbReference type="ARBA" id="ARBA00012438"/>
    </source>
</evidence>
<dbReference type="InterPro" id="IPR029016">
    <property type="entry name" value="GAF-like_dom_sf"/>
</dbReference>